<organism evidence="2 3">
    <name type="scientific">Hyaloscypha variabilis (strain UAMH 11265 / GT02V1 / F)</name>
    <name type="common">Meliniomyces variabilis</name>
    <dbReference type="NCBI Taxonomy" id="1149755"/>
    <lineage>
        <taxon>Eukaryota</taxon>
        <taxon>Fungi</taxon>
        <taxon>Dikarya</taxon>
        <taxon>Ascomycota</taxon>
        <taxon>Pezizomycotina</taxon>
        <taxon>Leotiomycetes</taxon>
        <taxon>Helotiales</taxon>
        <taxon>Hyaloscyphaceae</taxon>
        <taxon>Hyaloscypha</taxon>
        <taxon>Hyaloscypha variabilis</taxon>
    </lineage>
</organism>
<feature type="non-terminal residue" evidence="2">
    <location>
        <position position="336"/>
    </location>
</feature>
<dbReference type="InterPro" id="IPR010730">
    <property type="entry name" value="HET"/>
</dbReference>
<reference evidence="2 3" key="1">
    <citation type="submission" date="2016-04" db="EMBL/GenBank/DDBJ databases">
        <title>A degradative enzymes factory behind the ericoid mycorrhizal symbiosis.</title>
        <authorList>
            <consortium name="DOE Joint Genome Institute"/>
            <person name="Martino E."/>
            <person name="Morin E."/>
            <person name="Grelet G."/>
            <person name="Kuo A."/>
            <person name="Kohler A."/>
            <person name="Daghino S."/>
            <person name="Barry K."/>
            <person name="Choi C."/>
            <person name="Cichocki N."/>
            <person name="Clum A."/>
            <person name="Copeland A."/>
            <person name="Hainaut M."/>
            <person name="Haridas S."/>
            <person name="Labutti K."/>
            <person name="Lindquist E."/>
            <person name="Lipzen A."/>
            <person name="Khouja H.-R."/>
            <person name="Murat C."/>
            <person name="Ohm R."/>
            <person name="Olson A."/>
            <person name="Spatafora J."/>
            <person name="Veneault-Fourrey C."/>
            <person name="Henrissat B."/>
            <person name="Grigoriev I."/>
            <person name="Martin F."/>
            <person name="Perotto S."/>
        </authorList>
    </citation>
    <scope>NUCLEOTIDE SEQUENCE [LARGE SCALE GENOMIC DNA]</scope>
    <source>
        <strain evidence="2 3">F</strain>
    </source>
</reference>
<dbReference type="PANTHER" id="PTHR33112:SF8">
    <property type="entry name" value="HETEROKARYON INCOMPATIBILITY DOMAIN-CONTAINING PROTEIN"/>
    <property type="match status" value="1"/>
</dbReference>
<keyword evidence="3" id="KW-1185">Reference proteome</keyword>
<dbReference type="EMBL" id="KZ613942">
    <property type="protein sequence ID" value="PMD43657.1"/>
    <property type="molecule type" value="Genomic_DNA"/>
</dbReference>
<dbReference type="AlphaFoldDB" id="A0A2J6RYS1"/>
<dbReference type="Pfam" id="PF06985">
    <property type="entry name" value="HET"/>
    <property type="match status" value="1"/>
</dbReference>
<dbReference type="Proteomes" id="UP000235786">
    <property type="component" value="Unassembled WGS sequence"/>
</dbReference>
<gene>
    <name evidence="2" type="ORF">L207DRAFT_379936</name>
</gene>
<evidence type="ECO:0000259" key="1">
    <source>
        <dbReference type="Pfam" id="PF06985"/>
    </source>
</evidence>
<proteinExistence type="predicted"/>
<sequence>LHLAKLWLKDCEEDHGSCNKSLGSSFLPTRVLSIRNTSPRLCLTSALPRTELVRYAALSHCWGSLDDLIRLTKANLIEFQREIPPTALCKTFRDAIEITKALGLDYLWIDSLCIIQDDGEDWKIEASLMCEVYSCCAVSIAASSAENGNGGCLFPRDPQRRWIQRVEVITEKAPAEFILLNRGISKQCIEDTPLATRAWALQEHVLAPRTLHFSSSQIYWECREKQACESLPRGLPGYHFGSNVKTWLDWAPIVQEYSSRTLTYPGDKLPALAGLAEKVHEETKNTYIAGLWLETLAWDLLWTTAAVVYQYQKPKYSNGPLDLEPSWSWAAVDSPV</sequence>
<protein>
    <submittedName>
        <fullName evidence="2">HET-domain-containing protein</fullName>
    </submittedName>
</protein>
<evidence type="ECO:0000313" key="3">
    <source>
        <dbReference type="Proteomes" id="UP000235786"/>
    </source>
</evidence>
<evidence type="ECO:0000313" key="2">
    <source>
        <dbReference type="EMBL" id="PMD43657.1"/>
    </source>
</evidence>
<feature type="non-terminal residue" evidence="2">
    <location>
        <position position="1"/>
    </location>
</feature>
<dbReference type="OrthoDB" id="3486565at2759"/>
<feature type="domain" description="Heterokaryon incompatibility" evidence="1">
    <location>
        <begin position="55"/>
        <end position="203"/>
    </location>
</feature>
<accession>A0A2J6RYS1</accession>
<name>A0A2J6RYS1_HYAVF</name>
<dbReference type="PANTHER" id="PTHR33112">
    <property type="entry name" value="DOMAIN PROTEIN, PUTATIVE-RELATED"/>
    <property type="match status" value="1"/>
</dbReference>